<dbReference type="Pfam" id="PF14534">
    <property type="entry name" value="DUF4440"/>
    <property type="match status" value="1"/>
</dbReference>
<dbReference type="RefSeq" id="WP_207346898.1">
    <property type="nucleotide sequence ID" value="NZ_CP076456.1"/>
</dbReference>
<name>A0A975PBT9_9MICC</name>
<keyword evidence="3" id="KW-1185">Reference proteome</keyword>
<evidence type="ECO:0000313" key="2">
    <source>
        <dbReference type="EMBL" id="QWQ34831.1"/>
    </source>
</evidence>
<sequence>MNTAPHFHDDYMAAWNEAMASGDSGPIESFLAPDYHGWLGHVAATAHPFDGEAARKGFRDTVSGMRGSTVHAGFRTVASRGPDEAVVCYEMTYRSGNKVTGRALLMESWQLADNRWLLCRDFTEVNIGDPAGQP</sequence>
<protein>
    <submittedName>
        <fullName evidence="2">Nuclear transport factor 2 family protein</fullName>
    </submittedName>
</protein>
<evidence type="ECO:0000259" key="1">
    <source>
        <dbReference type="Pfam" id="PF14534"/>
    </source>
</evidence>
<dbReference type="Gene3D" id="3.10.450.50">
    <property type="match status" value="1"/>
</dbReference>
<gene>
    <name evidence="2" type="ORF">KG104_09710</name>
</gene>
<accession>A0A975PBT9</accession>
<proteinExistence type="predicted"/>
<dbReference type="AlphaFoldDB" id="A0A975PBT9"/>
<reference evidence="2" key="1">
    <citation type="submission" date="2021-06" db="EMBL/GenBank/DDBJ databases">
        <title>Novel species in genus Arthrobacter.</title>
        <authorList>
            <person name="Zhang G."/>
        </authorList>
    </citation>
    <scope>NUCLEOTIDE SEQUENCE</scope>
    <source>
        <strain evidence="2">Zg-ZUI122</strain>
    </source>
</reference>
<dbReference type="SUPFAM" id="SSF54427">
    <property type="entry name" value="NTF2-like"/>
    <property type="match status" value="1"/>
</dbReference>
<dbReference type="KEGG" id="asun:KG104_09710"/>
<dbReference type="EMBL" id="CP076456">
    <property type="protein sequence ID" value="QWQ34831.1"/>
    <property type="molecule type" value="Genomic_DNA"/>
</dbReference>
<dbReference type="InterPro" id="IPR027843">
    <property type="entry name" value="DUF4440"/>
</dbReference>
<dbReference type="Proteomes" id="UP000680588">
    <property type="component" value="Chromosome"/>
</dbReference>
<dbReference type="InterPro" id="IPR032710">
    <property type="entry name" value="NTF2-like_dom_sf"/>
</dbReference>
<organism evidence="2 3">
    <name type="scientific">Arthrobacter sunyaminii</name>
    <dbReference type="NCBI Taxonomy" id="2816859"/>
    <lineage>
        <taxon>Bacteria</taxon>
        <taxon>Bacillati</taxon>
        <taxon>Actinomycetota</taxon>
        <taxon>Actinomycetes</taxon>
        <taxon>Micrococcales</taxon>
        <taxon>Micrococcaceae</taxon>
        <taxon>Arthrobacter</taxon>
    </lineage>
</organism>
<feature type="domain" description="DUF4440" evidence="1">
    <location>
        <begin position="13"/>
        <end position="118"/>
    </location>
</feature>
<evidence type="ECO:0000313" key="3">
    <source>
        <dbReference type="Proteomes" id="UP000680588"/>
    </source>
</evidence>